<evidence type="ECO:0000256" key="1">
    <source>
        <dbReference type="SAM" id="MobiDB-lite"/>
    </source>
</evidence>
<proteinExistence type="predicted"/>
<dbReference type="GeneID" id="36579486"/>
<sequence>MRNMDQNPLHPVSIRLWRPPRLHHPTPPYFQTHPFKRSTLLVFLDSDRCSLATCSTALLSFSAIMLLLRILACLSLSGHPRSSHNRMAREHRSESRNTKRVERLKGWVWK</sequence>
<gene>
    <name evidence="2" type="ORF">K444DRAFT_260390</name>
</gene>
<dbReference type="Proteomes" id="UP000235371">
    <property type="component" value="Unassembled WGS sequence"/>
</dbReference>
<organism evidence="2 3">
    <name type="scientific">Hyaloscypha bicolor E</name>
    <dbReference type="NCBI Taxonomy" id="1095630"/>
    <lineage>
        <taxon>Eukaryota</taxon>
        <taxon>Fungi</taxon>
        <taxon>Dikarya</taxon>
        <taxon>Ascomycota</taxon>
        <taxon>Pezizomycotina</taxon>
        <taxon>Leotiomycetes</taxon>
        <taxon>Helotiales</taxon>
        <taxon>Hyaloscyphaceae</taxon>
        <taxon>Hyaloscypha</taxon>
        <taxon>Hyaloscypha bicolor</taxon>
    </lineage>
</organism>
<accession>A0A2J6SHC2</accession>
<evidence type="ECO:0000313" key="2">
    <source>
        <dbReference type="EMBL" id="PMD50159.1"/>
    </source>
</evidence>
<keyword evidence="3" id="KW-1185">Reference proteome</keyword>
<evidence type="ECO:0000313" key="3">
    <source>
        <dbReference type="Proteomes" id="UP000235371"/>
    </source>
</evidence>
<dbReference type="EMBL" id="KZ613913">
    <property type="protein sequence ID" value="PMD50159.1"/>
    <property type="molecule type" value="Genomic_DNA"/>
</dbReference>
<protein>
    <submittedName>
        <fullName evidence="2">Uncharacterized protein</fullName>
    </submittedName>
</protein>
<feature type="region of interest" description="Disordered" evidence="1">
    <location>
        <begin position="80"/>
        <end position="102"/>
    </location>
</feature>
<name>A0A2J6SHC2_9HELO</name>
<feature type="compositionally biased region" description="Basic and acidic residues" evidence="1">
    <location>
        <begin position="87"/>
        <end position="102"/>
    </location>
</feature>
<dbReference type="RefSeq" id="XP_024727063.1">
    <property type="nucleotide sequence ID" value="XM_024871404.1"/>
</dbReference>
<dbReference type="InParanoid" id="A0A2J6SHC2"/>
<dbReference type="AlphaFoldDB" id="A0A2J6SHC2"/>
<reference evidence="2 3" key="1">
    <citation type="submission" date="2016-04" db="EMBL/GenBank/DDBJ databases">
        <title>A degradative enzymes factory behind the ericoid mycorrhizal symbiosis.</title>
        <authorList>
            <consortium name="DOE Joint Genome Institute"/>
            <person name="Martino E."/>
            <person name="Morin E."/>
            <person name="Grelet G."/>
            <person name="Kuo A."/>
            <person name="Kohler A."/>
            <person name="Daghino S."/>
            <person name="Barry K."/>
            <person name="Choi C."/>
            <person name="Cichocki N."/>
            <person name="Clum A."/>
            <person name="Copeland A."/>
            <person name="Hainaut M."/>
            <person name="Haridas S."/>
            <person name="Labutti K."/>
            <person name="Lindquist E."/>
            <person name="Lipzen A."/>
            <person name="Khouja H.-R."/>
            <person name="Murat C."/>
            <person name="Ohm R."/>
            <person name="Olson A."/>
            <person name="Spatafora J."/>
            <person name="Veneault-Fourrey C."/>
            <person name="Henrissat B."/>
            <person name="Grigoriev I."/>
            <person name="Martin F."/>
            <person name="Perotto S."/>
        </authorList>
    </citation>
    <scope>NUCLEOTIDE SEQUENCE [LARGE SCALE GENOMIC DNA]</scope>
    <source>
        <strain evidence="2 3">E</strain>
    </source>
</reference>